<evidence type="ECO:0000256" key="1">
    <source>
        <dbReference type="SAM" id="MobiDB-lite"/>
    </source>
</evidence>
<dbReference type="Proteomes" id="UP001305414">
    <property type="component" value="Unassembled WGS sequence"/>
</dbReference>
<evidence type="ECO:0000313" key="3">
    <source>
        <dbReference type="Proteomes" id="UP001305414"/>
    </source>
</evidence>
<proteinExistence type="predicted"/>
<dbReference type="EMBL" id="JAWHQM010000006">
    <property type="protein sequence ID" value="KAK5627738.1"/>
    <property type="molecule type" value="Genomic_DNA"/>
</dbReference>
<organism evidence="2 3">
    <name type="scientific">Xylaria bambusicola</name>
    <dbReference type="NCBI Taxonomy" id="326684"/>
    <lineage>
        <taxon>Eukaryota</taxon>
        <taxon>Fungi</taxon>
        <taxon>Dikarya</taxon>
        <taxon>Ascomycota</taxon>
        <taxon>Pezizomycotina</taxon>
        <taxon>Sordariomycetes</taxon>
        <taxon>Xylariomycetidae</taxon>
        <taxon>Xylariales</taxon>
        <taxon>Xylariaceae</taxon>
        <taxon>Xylaria</taxon>
    </lineage>
</organism>
<name>A0AAN7UHG5_9PEZI</name>
<gene>
    <name evidence="2" type="ORF">RRF57_003453</name>
</gene>
<reference evidence="2 3" key="1">
    <citation type="submission" date="2023-10" db="EMBL/GenBank/DDBJ databases">
        <title>Draft genome sequence of Xylaria bambusicola isolate GMP-LS, the root and basal stem rot pathogen of sugarcane in Indonesia.</title>
        <authorList>
            <person name="Selvaraj P."/>
            <person name="Muralishankar V."/>
            <person name="Muruganantham S."/>
            <person name="Sp S."/>
            <person name="Haryani S."/>
            <person name="Lau K.J.X."/>
            <person name="Naqvi N.I."/>
        </authorList>
    </citation>
    <scope>NUCLEOTIDE SEQUENCE [LARGE SCALE GENOMIC DNA]</scope>
    <source>
        <strain evidence="2">GMP-LS</strain>
    </source>
</reference>
<accession>A0AAN7UHG5</accession>
<sequence>MSSQGDNIKKQRRVSFAAPDSPIPTTARPDHRPRSTTPKPAINNNNTRPPPPAPSTPRTTGPSSRAPRPDPLAGLPTHTVANTPQGLVIDGVPQPRGPTGHSKPCFPQVHPQPFPNFPFSYNPAQSHQVNMSTVAAGVTPDPNAVHFQPPVPDTTYGPYEYTYVPRSDPPFAMVNGGPACSQPGFYAPGAVPYQQVQPQAFMPACMPAGPGVQPGMATAPIPMMAPGCQMPPMQPPQMPGCAPGFQPGFMPPMACGPPPVGPTYVAAGIGQPTPPITPTGMPFPATTMGGIELGKTKNEVDMENQYKALNNQMNEPQSMKPADDDRSRMYWCRELDGQWTSRSRYSLDRMGNFRWYVTENGIFYAKMLPE</sequence>
<feature type="compositionally biased region" description="Low complexity" evidence="1">
    <location>
        <begin position="56"/>
        <end position="66"/>
    </location>
</feature>
<keyword evidence="3" id="KW-1185">Reference proteome</keyword>
<protein>
    <submittedName>
        <fullName evidence="2">Uncharacterized protein</fullName>
    </submittedName>
</protein>
<comment type="caution">
    <text evidence="2">The sequence shown here is derived from an EMBL/GenBank/DDBJ whole genome shotgun (WGS) entry which is preliminary data.</text>
</comment>
<dbReference type="AlphaFoldDB" id="A0AAN7UHG5"/>
<evidence type="ECO:0000313" key="2">
    <source>
        <dbReference type="EMBL" id="KAK5627738.1"/>
    </source>
</evidence>
<feature type="region of interest" description="Disordered" evidence="1">
    <location>
        <begin position="1"/>
        <end position="102"/>
    </location>
</feature>